<evidence type="ECO:0000313" key="4">
    <source>
        <dbReference type="EMBL" id="MDA0161216.1"/>
    </source>
</evidence>
<dbReference type="EMBL" id="JAPDOD010000009">
    <property type="protein sequence ID" value="MDA0161216.1"/>
    <property type="molecule type" value="Genomic_DNA"/>
</dbReference>
<dbReference type="PROSITE" id="PS50093">
    <property type="entry name" value="PKD"/>
    <property type="match status" value="1"/>
</dbReference>
<dbReference type="RefSeq" id="WP_270040409.1">
    <property type="nucleotide sequence ID" value="NZ_JAPDOD010000009.1"/>
</dbReference>
<dbReference type="SUPFAM" id="SSF49299">
    <property type="entry name" value="PKD domain"/>
    <property type="match status" value="1"/>
</dbReference>
<protein>
    <submittedName>
        <fullName evidence="4">PKD domain-containing protein</fullName>
    </submittedName>
</protein>
<dbReference type="Gene3D" id="2.60.40.10">
    <property type="entry name" value="Immunoglobulins"/>
    <property type="match status" value="1"/>
</dbReference>
<comment type="caution">
    <text evidence="4">The sequence shown here is derived from an EMBL/GenBank/DDBJ whole genome shotgun (WGS) entry which is preliminary data.</text>
</comment>
<evidence type="ECO:0000256" key="1">
    <source>
        <dbReference type="SAM" id="MobiDB-lite"/>
    </source>
</evidence>
<dbReference type="InterPro" id="IPR000601">
    <property type="entry name" value="PKD_dom"/>
</dbReference>
<evidence type="ECO:0000313" key="5">
    <source>
        <dbReference type="Proteomes" id="UP001149140"/>
    </source>
</evidence>
<feature type="compositionally biased region" description="Pro residues" evidence="1">
    <location>
        <begin position="527"/>
        <end position="543"/>
    </location>
</feature>
<evidence type="ECO:0000256" key="2">
    <source>
        <dbReference type="SAM" id="SignalP"/>
    </source>
</evidence>
<dbReference type="InterPro" id="IPR013783">
    <property type="entry name" value="Ig-like_fold"/>
</dbReference>
<dbReference type="SMART" id="SM00089">
    <property type="entry name" value="PKD"/>
    <property type="match status" value="1"/>
</dbReference>
<dbReference type="Proteomes" id="UP001149140">
    <property type="component" value="Unassembled WGS sequence"/>
</dbReference>
<dbReference type="AlphaFoldDB" id="A0A9X3MSU7"/>
<accession>A0A9X3MSU7</accession>
<dbReference type="InterPro" id="IPR035986">
    <property type="entry name" value="PKD_dom_sf"/>
</dbReference>
<dbReference type="InterPro" id="IPR022409">
    <property type="entry name" value="PKD/Chitinase_dom"/>
</dbReference>
<feature type="signal peptide" evidence="2">
    <location>
        <begin position="1"/>
        <end position="25"/>
    </location>
</feature>
<keyword evidence="2" id="KW-0732">Signal</keyword>
<proteinExistence type="predicted"/>
<feature type="region of interest" description="Disordered" evidence="1">
    <location>
        <begin position="527"/>
        <end position="547"/>
    </location>
</feature>
<reference evidence="4" key="1">
    <citation type="submission" date="2022-10" db="EMBL/GenBank/DDBJ databases">
        <title>The WGS of Solirubrobacter ginsenosidimutans DSM 21036.</title>
        <authorList>
            <person name="Jiang Z."/>
        </authorList>
    </citation>
    <scope>NUCLEOTIDE SEQUENCE</scope>
    <source>
        <strain evidence="4">DSM 21036</strain>
    </source>
</reference>
<organism evidence="4 5">
    <name type="scientific">Solirubrobacter ginsenosidimutans</name>
    <dbReference type="NCBI Taxonomy" id="490573"/>
    <lineage>
        <taxon>Bacteria</taxon>
        <taxon>Bacillati</taxon>
        <taxon>Actinomycetota</taxon>
        <taxon>Thermoleophilia</taxon>
        <taxon>Solirubrobacterales</taxon>
        <taxon>Solirubrobacteraceae</taxon>
        <taxon>Solirubrobacter</taxon>
    </lineage>
</organism>
<sequence>MGWKFATPLLVAFVALASSARPASAAWLGASDLASANPADKPVGEPSIAMARDGTAYAAFQHFDGTNYRAGVAVRAPGGGFGPVQDLSPAGQDAFSPVVAVDRQGNATLAWEQGPAFVVEARVHPAGGDWGAMTPLSAGPIFNGPSLAAGENGGAVVAWTRNTGGFVRVEAAIRPPNGTGFGPALLASPAAGTGMCQPPHVAIDAAGDVAAIWTRRTSGGGDYHVESAVKAAGAAAFDTFEARSPTSGNSDCDSDVQMTRDGRVTAMWDFTALGGASNTFYADRGAPFASGAWSPAATLAPASTRPLFALDDAGNAAATWLSSGQIVSAVRSGLGGFSPGKALSGATDLKGQAVAAAPNGDALAAYVGMSNGNDAVFGARRRAGADFGDVSPVATTPPGGATVFLDSPAVALDDQGDGFAAWEREVSGPNTFTAQVAAFDPVPPAITAADVPATATAGQAVGMSAAATDRMSAPALHFDFGDGSGADGGAVQHLYAAPGAYTVTVTATDAAGNAATAARAIQVAPAPAIPRPAPPPPATPAGPQPLTATTAASWDRLKNGRTRLRALKVEGLAGPETVQLACATKRLGCRKAMTRKVTKHGKSVSFAKQVKGVTLRPKAVLTITVTRPDHVARVFTYTMVAHRDPKKATRCVPPGVKRPVAC</sequence>
<gene>
    <name evidence="4" type="ORF">OM076_13135</name>
</gene>
<evidence type="ECO:0000259" key="3">
    <source>
        <dbReference type="PROSITE" id="PS50093"/>
    </source>
</evidence>
<feature type="domain" description="PKD" evidence="3">
    <location>
        <begin position="444"/>
        <end position="523"/>
    </location>
</feature>
<feature type="chain" id="PRO_5040757878" evidence="2">
    <location>
        <begin position="26"/>
        <end position="662"/>
    </location>
</feature>
<dbReference type="Pfam" id="PF18911">
    <property type="entry name" value="PKD_4"/>
    <property type="match status" value="1"/>
</dbReference>
<dbReference type="GO" id="GO:0005975">
    <property type="term" value="P:carbohydrate metabolic process"/>
    <property type="evidence" value="ECO:0007669"/>
    <property type="project" value="UniProtKB-ARBA"/>
</dbReference>
<keyword evidence="5" id="KW-1185">Reference proteome</keyword>
<name>A0A9X3MSU7_9ACTN</name>